<sequence length="182" mass="20559">MNVSDQLMFEFAEYLMFDEGSLDVIAPPMVQPHFQEPAQYSVPCSWGNTGIHNCSSSSSSLKQGRGMKKMKVDGGSKIAFCTKSEVDILDDGYKWRKYGKKSVKTSPNLRNYYHCSAEGCPVKKRVERDGEDNRYVITTYDGVHNHMRPGIVYLDPINTSYRSTSFSPAIVDCSKQVNYIIN</sequence>
<comment type="caution">
    <text evidence="7">The sequence shown here is derived from an EMBL/GenBank/DDBJ whole genome shotgun (WGS) entry which is preliminary data.</text>
</comment>
<gene>
    <name evidence="7" type="primary">WRKY51</name>
    <name evidence="7" type="ORF">QJS10_CPA10g00618</name>
</gene>
<reference evidence="7" key="1">
    <citation type="journal article" date="2023" name="Nat. Commun.">
        <title>Diploid and tetraploid genomes of Acorus and the evolution of monocots.</title>
        <authorList>
            <person name="Ma L."/>
            <person name="Liu K.W."/>
            <person name="Li Z."/>
            <person name="Hsiao Y.Y."/>
            <person name="Qi Y."/>
            <person name="Fu T."/>
            <person name="Tang G.D."/>
            <person name="Zhang D."/>
            <person name="Sun W.H."/>
            <person name="Liu D.K."/>
            <person name="Li Y."/>
            <person name="Chen G.Z."/>
            <person name="Liu X.D."/>
            <person name="Liao X.Y."/>
            <person name="Jiang Y.T."/>
            <person name="Yu X."/>
            <person name="Hao Y."/>
            <person name="Huang J."/>
            <person name="Zhao X.W."/>
            <person name="Ke S."/>
            <person name="Chen Y.Y."/>
            <person name="Wu W.L."/>
            <person name="Hsu J.L."/>
            <person name="Lin Y.F."/>
            <person name="Huang M.D."/>
            <person name="Li C.Y."/>
            <person name="Huang L."/>
            <person name="Wang Z.W."/>
            <person name="Zhao X."/>
            <person name="Zhong W.Y."/>
            <person name="Peng D.H."/>
            <person name="Ahmad S."/>
            <person name="Lan S."/>
            <person name="Zhang J.S."/>
            <person name="Tsai W.C."/>
            <person name="Van de Peer Y."/>
            <person name="Liu Z.J."/>
        </authorList>
    </citation>
    <scope>NUCLEOTIDE SEQUENCE</scope>
    <source>
        <strain evidence="7">CP</strain>
    </source>
</reference>
<keyword evidence="3" id="KW-0238">DNA-binding</keyword>
<evidence type="ECO:0000256" key="1">
    <source>
        <dbReference type="ARBA" id="ARBA00004123"/>
    </source>
</evidence>
<proteinExistence type="predicted"/>
<dbReference type="InterPro" id="IPR003657">
    <property type="entry name" value="WRKY_dom"/>
</dbReference>
<dbReference type="AlphaFoldDB" id="A0AAV9E1U8"/>
<keyword evidence="5" id="KW-0539">Nucleus</keyword>
<evidence type="ECO:0000256" key="3">
    <source>
        <dbReference type="ARBA" id="ARBA00023125"/>
    </source>
</evidence>
<keyword evidence="4" id="KW-0804">Transcription</keyword>
<dbReference type="EMBL" id="JAUJYO010000010">
    <property type="protein sequence ID" value="KAK1306984.1"/>
    <property type="molecule type" value="Genomic_DNA"/>
</dbReference>
<evidence type="ECO:0000259" key="6">
    <source>
        <dbReference type="PROSITE" id="PS50811"/>
    </source>
</evidence>
<dbReference type="FunFam" id="2.20.25.80:FF:000003">
    <property type="entry name" value="WRKY transcription factor 57"/>
    <property type="match status" value="1"/>
</dbReference>
<evidence type="ECO:0000256" key="5">
    <source>
        <dbReference type="ARBA" id="ARBA00023242"/>
    </source>
</evidence>
<organism evidence="7 8">
    <name type="scientific">Acorus calamus</name>
    <name type="common">Sweet flag</name>
    <dbReference type="NCBI Taxonomy" id="4465"/>
    <lineage>
        <taxon>Eukaryota</taxon>
        <taxon>Viridiplantae</taxon>
        <taxon>Streptophyta</taxon>
        <taxon>Embryophyta</taxon>
        <taxon>Tracheophyta</taxon>
        <taxon>Spermatophyta</taxon>
        <taxon>Magnoliopsida</taxon>
        <taxon>Liliopsida</taxon>
        <taxon>Acoraceae</taxon>
        <taxon>Acorus</taxon>
    </lineage>
</organism>
<evidence type="ECO:0000313" key="7">
    <source>
        <dbReference type="EMBL" id="KAK1306984.1"/>
    </source>
</evidence>
<evidence type="ECO:0000256" key="4">
    <source>
        <dbReference type="ARBA" id="ARBA00023163"/>
    </source>
</evidence>
<protein>
    <submittedName>
        <fullName evidence="7">WRKY transcription factor 51</fullName>
    </submittedName>
</protein>
<evidence type="ECO:0000256" key="2">
    <source>
        <dbReference type="ARBA" id="ARBA00023015"/>
    </source>
</evidence>
<feature type="domain" description="WRKY" evidence="6">
    <location>
        <begin position="84"/>
        <end position="149"/>
    </location>
</feature>
<dbReference type="Pfam" id="PF03106">
    <property type="entry name" value="WRKY"/>
    <property type="match status" value="1"/>
</dbReference>
<dbReference type="SUPFAM" id="SSF118290">
    <property type="entry name" value="WRKY DNA-binding domain"/>
    <property type="match status" value="1"/>
</dbReference>
<dbReference type="PANTHER" id="PTHR31221:SF283">
    <property type="entry name" value="WRKY DOMAIN-CONTAINING PROTEIN"/>
    <property type="match status" value="1"/>
</dbReference>
<dbReference type="GO" id="GO:0003700">
    <property type="term" value="F:DNA-binding transcription factor activity"/>
    <property type="evidence" value="ECO:0007669"/>
    <property type="project" value="InterPro"/>
</dbReference>
<reference evidence="7" key="2">
    <citation type="submission" date="2023-06" db="EMBL/GenBank/DDBJ databases">
        <authorList>
            <person name="Ma L."/>
            <person name="Liu K.-W."/>
            <person name="Li Z."/>
            <person name="Hsiao Y.-Y."/>
            <person name="Qi Y."/>
            <person name="Fu T."/>
            <person name="Tang G."/>
            <person name="Zhang D."/>
            <person name="Sun W.-H."/>
            <person name="Liu D.-K."/>
            <person name="Li Y."/>
            <person name="Chen G.-Z."/>
            <person name="Liu X.-D."/>
            <person name="Liao X.-Y."/>
            <person name="Jiang Y.-T."/>
            <person name="Yu X."/>
            <person name="Hao Y."/>
            <person name="Huang J."/>
            <person name="Zhao X.-W."/>
            <person name="Ke S."/>
            <person name="Chen Y.-Y."/>
            <person name="Wu W.-L."/>
            <person name="Hsu J.-L."/>
            <person name="Lin Y.-F."/>
            <person name="Huang M.-D."/>
            <person name="Li C.-Y."/>
            <person name="Huang L."/>
            <person name="Wang Z.-W."/>
            <person name="Zhao X."/>
            <person name="Zhong W.-Y."/>
            <person name="Peng D.-H."/>
            <person name="Ahmad S."/>
            <person name="Lan S."/>
            <person name="Zhang J.-S."/>
            <person name="Tsai W.-C."/>
            <person name="Van De Peer Y."/>
            <person name="Liu Z.-J."/>
        </authorList>
    </citation>
    <scope>NUCLEOTIDE SEQUENCE</scope>
    <source>
        <strain evidence="7">CP</strain>
        <tissue evidence="7">Leaves</tissue>
    </source>
</reference>
<dbReference type="Gene3D" id="2.20.25.80">
    <property type="entry name" value="WRKY domain"/>
    <property type="match status" value="1"/>
</dbReference>
<dbReference type="GO" id="GO:0043565">
    <property type="term" value="F:sequence-specific DNA binding"/>
    <property type="evidence" value="ECO:0007669"/>
    <property type="project" value="InterPro"/>
</dbReference>
<evidence type="ECO:0000313" key="8">
    <source>
        <dbReference type="Proteomes" id="UP001180020"/>
    </source>
</evidence>
<accession>A0AAV9E1U8</accession>
<dbReference type="Proteomes" id="UP001180020">
    <property type="component" value="Unassembled WGS sequence"/>
</dbReference>
<dbReference type="SMART" id="SM00774">
    <property type="entry name" value="WRKY"/>
    <property type="match status" value="1"/>
</dbReference>
<dbReference type="GO" id="GO:0005634">
    <property type="term" value="C:nucleus"/>
    <property type="evidence" value="ECO:0007669"/>
    <property type="project" value="UniProtKB-SubCell"/>
</dbReference>
<keyword evidence="2" id="KW-0805">Transcription regulation</keyword>
<name>A0AAV9E1U8_ACOCL</name>
<dbReference type="PROSITE" id="PS50811">
    <property type="entry name" value="WRKY"/>
    <property type="match status" value="1"/>
</dbReference>
<comment type="subcellular location">
    <subcellularLocation>
        <location evidence="1">Nucleus</location>
    </subcellularLocation>
</comment>
<dbReference type="PANTHER" id="PTHR31221">
    <property type="entry name" value="WRKY TRANSCRIPTION FACTOR PROTEIN 1-RELATED"/>
    <property type="match status" value="1"/>
</dbReference>
<dbReference type="InterPro" id="IPR036576">
    <property type="entry name" value="WRKY_dom_sf"/>
</dbReference>
<dbReference type="InterPro" id="IPR044810">
    <property type="entry name" value="WRKY_plant"/>
</dbReference>
<keyword evidence="8" id="KW-1185">Reference proteome</keyword>